<reference evidence="10 11" key="1">
    <citation type="submission" date="2013-11" db="EMBL/GenBank/DDBJ databases">
        <title>Draft genome of the bovine lungworm Dictyocaulus viviparus.</title>
        <authorList>
            <person name="Mitreva M."/>
        </authorList>
    </citation>
    <scope>NUCLEOTIDE SEQUENCE [LARGE SCALE GENOMIC DNA]</scope>
    <source>
        <strain evidence="10 11">HannoverDv2000</strain>
    </source>
</reference>
<organism evidence="10 11">
    <name type="scientific">Dictyocaulus viviparus</name>
    <name type="common">Bovine lungworm</name>
    <dbReference type="NCBI Taxonomy" id="29172"/>
    <lineage>
        <taxon>Eukaryota</taxon>
        <taxon>Metazoa</taxon>
        <taxon>Ecdysozoa</taxon>
        <taxon>Nematoda</taxon>
        <taxon>Chromadorea</taxon>
        <taxon>Rhabditida</taxon>
        <taxon>Rhabditina</taxon>
        <taxon>Rhabditomorpha</taxon>
        <taxon>Strongyloidea</taxon>
        <taxon>Metastrongylidae</taxon>
        <taxon>Dictyocaulus</taxon>
    </lineage>
</organism>
<evidence type="ECO:0000256" key="3">
    <source>
        <dbReference type="ARBA" id="ARBA00022792"/>
    </source>
</evidence>
<dbReference type="GO" id="GO:0042720">
    <property type="term" value="C:mitochondrial inner membrane peptidase complex"/>
    <property type="evidence" value="ECO:0007669"/>
    <property type="project" value="TreeGrafter"/>
</dbReference>
<dbReference type="PANTHER" id="PTHR12383:SF16">
    <property type="entry name" value="MITOCHONDRIAL INNER MEMBRANE PROTEASE SUBUNIT 1"/>
    <property type="match status" value="1"/>
</dbReference>
<sequence length="212" mass="24287">MVTRKQFEYQSLCLTRQTTIFENERSFILSTKMPATRIFTKRNLVRYFTGASVFYCVAHTVACHVGELVICSGPSMHPTIHDGDLVLAERLSINSGNIHRGDIVGCLSPHEPDQLLCKRIIAKESDPVNCELLPNMRVPRGHVFLQGDNYLASTDSRHFGPVPVGLLQIRLSLRIWPVSRFGWLSNHWFWEAEDVRRDVKNKTSTTRFYPRS</sequence>
<dbReference type="GO" id="GO:0006465">
    <property type="term" value="P:signal peptide processing"/>
    <property type="evidence" value="ECO:0007669"/>
    <property type="project" value="InterPro"/>
</dbReference>
<dbReference type="InterPro" id="IPR000223">
    <property type="entry name" value="Pept_S26A_signal_pept_1"/>
</dbReference>
<evidence type="ECO:0000256" key="5">
    <source>
        <dbReference type="ARBA" id="ARBA00023128"/>
    </source>
</evidence>
<evidence type="ECO:0000256" key="7">
    <source>
        <dbReference type="ARBA" id="ARBA00038445"/>
    </source>
</evidence>
<dbReference type="PRINTS" id="PR00727">
    <property type="entry name" value="LEADERPTASE"/>
</dbReference>
<dbReference type="PANTHER" id="PTHR12383">
    <property type="entry name" value="PROTEASE FAMILY S26 MITOCHONDRIAL INNER MEMBRANE PROTEASE-RELATED"/>
    <property type="match status" value="1"/>
</dbReference>
<comment type="subcellular location">
    <subcellularLocation>
        <location evidence="1">Mitochondrion inner membrane</location>
    </subcellularLocation>
</comment>
<dbReference type="STRING" id="29172.A0A0D8XYY2"/>
<reference evidence="11" key="2">
    <citation type="journal article" date="2016" name="Sci. Rep.">
        <title>Dictyocaulus viviparus genome, variome and transcriptome elucidate lungworm biology and support future intervention.</title>
        <authorList>
            <person name="McNulty S.N."/>
            <person name="Strube C."/>
            <person name="Rosa B.A."/>
            <person name="Martin J.C."/>
            <person name="Tyagi R."/>
            <person name="Choi Y.J."/>
            <person name="Wang Q."/>
            <person name="Hallsworth Pepin K."/>
            <person name="Zhang X."/>
            <person name="Ozersky P."/>
            <person name="Wilson R.K."/>
            <person name="Sternberg P.W."/>
            <person name="Gasser R.B."/>
            <person name="Mitreva M."/>
        </authorList>
    </citation>
    <scope>NUCLEOTIDE SEQUENCE [LARGE SCALE GENOMIC DNA]</scope>
    <source>
        <strain evidence="11">HannoverDv2000</strain>
    </source>
</reference>
<keyword evidence="6" id="KW-0472">Membrane</keyword>
<evidence type="ECO:0000256" key="1">
    <source>
        <dbReference type="ARBA" id="ARBA00004273"/>
    </source>
</evidence>
<dbReference type="InterPro" id="IPR036286">
    <property type="entry name" value="LexA/Signal_pep-like_sf"/>
</dbReference>
<dbReference type="InterPro" id="IPR052064">
    <property type="entry name" value="Mito_IMP1_subunit"/>
</dbReference>
<proteinExistence type="inferred from homology"/>
<dbReference type="SUPFAM" id="SSF51306">
    <property type="entry name" value="LexA/Signal peptidase"/>
    <property type="match status" value="1"/>
</dbReference>
<feature type="active site" evidence="8">
    <location>
        <position position="75"/>
    </location>
</feature>
<dbReference type="AlphaFoldDB" id="A0A0D8XYY2"/>
<feature type="active site" evidence="8">
    <location>
        <position position="118"/>
    </location>
</feature>
<dbReference type="CDD" id="cd06530">
    <property type="entry name" value="S26_SPase_I"/>
    <property type="match status" value="1"/>
</dbReference>
<evidence type="ECO:0000313" key="11">
    <source>
        <dbReference type="Proteomes" id="UP000053766"/>
    </source>
</evidence>
<comment type="similarity">
    <text evidence="7">Belongs to the peptidase S26 family. IMP1 subfamily.</text>
</comment>
<evidence type="ECO:0000256" key="2">
    <source>
        <dbReference type="ARBA" id="ARBA00011805"/>
    </source>
</evidence>
<protein>
    <submittedName>
        <fullName evidence="10">Signal peptidase I</fullName>
    </submittedName>
</protein>
<evidence type="ECO:0000259" key="9">
    <source>
        <dbReference type="Pfam" id="PF10502"/>
    </source>
</evidence>
<evidence type="ECO:0000256" key="8">
    <source>
        <dbReference type="PIRSR" id="PIRSR600223-1"/>
    </source>
</evidence>
<dbReference type="GO" id="GO:0004252">
    <property type="term" value="F:serine-type endopeptidase activity"/>
    <property type="evidence" value="ECO:0007669"/>
    <property type="project" value="InterPro"/>
</dbReference>
<dbReference type="EMBL" id="KN716222">
    <property type="protein sequence ID" value="KJH49853.1"/>
    <property type="molecule type" value="Genomic_DNA"/>
</dbReference>
<evidence type="ECO:0000256" key="4">
    <source>
        <dbReference type="ARBA" id="ARBA00022801"/>
    </source>
</evidence>
<gene>
    <name evidence="10" type="ORF">DICVIV_04037</name>
</gene>
<feature type="domain" description="Peptidase S26" evidence="9">
    <location>
        <begin position="54"/>
        <end position="130"/>
    </location>
</feature>
<keyword evidence="4" id="KW-0378">Hydrolase</keyword>
<dbReference type="InterPro" id="IPR019533">
    <property type="entry name" value="Peptidase_S26"/>
</dbReference>
<keyword evidence="11" id="KW-1185">Reference proteome</keyword>
<feature type="domain" description="Peptidase S26" evidence="9">
    <location>
        <begin position="136"/>
        <end position="174"/>
    </location>
</feature>
<accession>A0A0D8XYY2</accession>
<dbReference type="OrthoDB" id="308440at2759"/>
<dbReference type="FunFam" id="2.10.109.10:FF:000039">
    <property type="entry name" value="Inner Mitochondrial Membrane Protease"/>
    <property type="match status" value="1"/>
</dbReference>
<name>A0A0D8XYY2_DICVI</name>
<comment type="subunit">
    <text evidence="2">Heterodimer of 2 subunits, IMMPL1 and IMMPL2.</text>
</comment>
<evidence type="ECO:0000256" key="6">
    <source>
        <dbReference type="ARBA" id="ARBA00023136"/>
    </source>
</evidence>
<keyword evidence="3" id="KW-0999">Mitochondrion inner membrane</keyword>
<dbReference type="GO" id="GO:0006627">
    <property type="term" value="P:protein processing involved in protein targeting to mitochondrion"/>
    <property type="evidence" value="ECO:0007669"/>
    <property type="project" value="TreeGrafter"/>
</dbReference>
<dbReference type="Proteomes" id="UP000053766">
    <property type="component" value="Unassembled WGS sequence"/>
</dbReference>
<keyword evidence="5" id="KW-0496">Mitochondrion</keyword>
<dbReference type="Pfam" id="PF10502">
    <property type="entry name" value="Peptidase_S26"/>
    <property type="match status" value="2"/>
</dbReference>
<dbReference type="Gene3D" id="2.10.109.10">
    <property type="entry name" value="Umud Fragment, subunit A"/>
    <property type="match status" value="1"/>
</dbReference>
<evidence type="ECO:0000313" key="10">
    <source>
        <dbReference type="EMBL" id="KJH49853.1"/>
    </source>
</evidence>